<comment type="caution">
    <text evidence="3">The sequence shown here is derived from an EMBL/GenBank/DDBJ whole genome shotgun (WGS) entry which is preliminary data.</text>
</comment>
<dbReference type="PRINTS" id="PR01438">
    <property type="entry name" value="UNVRSLSTRESS"/>
</dbReference>
<dbReference type="PANTHER" id="PTHR46268">
    <property type="entry name" value="STRESS RESPONSE PROTEIN NHAX"/>
    <property type="match status" value="1"/>
</dbReference>
<dbReference type="EMBL" id="JAGKSQ010000010">
    <property type="protein sequence ID" value="MBP3953095.1"/>
    <property type="molecule type" value="Genomic_DNA"/>
</dbReference>
<keyword evidence="4" id="KW-1185">Reference proteome</keyword>
<dbReference type="InterPro" id="IPR006015">
    <property type="entry name" value="Universal_stress_UspA"/>
</dbReference>
<proteinExistence type="inferred from homology"/>
<protein>
    <submittedName>
        <fullName evidence="3">Universal stress protein</fullName>
    </submittedName>
</protein>
<dbReference type="InterPro" id="IPR006016">
    <property type="entry name" value="UspA"/>
</dbReference>
<name>A0A941APS6_9BACI</name>
<feature type="domain" description="UspA" evidence="2">
    <location>
        <begin position="1"/>
        <end position="137"/>
    </location>
</feature>
<dbReference type="Pfam" id="PF00582">
    <property type="entry name" value="Usp"/>
    <property type="match status" value="1"/>
</dbReference>
<evidence type="ECO:0000256" key="1">
    <source>
        <dbReference type="ARBA" id="ARBA00008791"/>
    </source>
</evidence>
<evidence type="ECO:0000313" key="4">
    <source>
        <dbReference type="Proteomes" id="UP000678228"/>
    </source>
</evidence>
<dbReference type="CDD" id="cd00293">
    <property type="entry name" value="USP-like"/>
    <property type="match status" value="1"/>
</dbReference>
<dbReference type="PANTHER" id="PTHR46268:SF6">
    <property type="entry name" value="UNIVERSAL STRESS PROTEIN UP12"/>
    <property type="match status" value="1"/>
</dbReference>
<comment type="similarity">
    <text evidence="1">Belongs to the universal stress protein A family.</text>
</comment>
<dbReference type="Proteomes" id="UP000678228">
    <property type="component" value="Unassembled WGS sequence"/>
</dbReference>
<dbReference type="RefSeq" id="WP_210598953.1">
    <property type="nucleotide sequence ID" value="NZ_JAGKSQ010000010.1"/>
</dbReference>
<dbReference type="InterPro" id="IPR014729">
    <property type="entry name" value="Rossmann-like_a/b/a_fold"/>
</dbReference>
<evidence type="ECO:0000259" key="2">
    <source>
        <dbReference type="Pfam" id="PF00582"/>
    </source>
</evidence>
<gene>
    <name evidence="3" type="ORF">J7W16_18390</name>
</gene>
<accession>A0A941APS6</accession>
<evidence type="ECO:0000313" key="3">
    <source>
        <dbReference type="EMBL" id="MBP3953095.1"/>
    </source>
</evidence>
<organism evidence="3 4">
    <name type="scientific">Halalkalibacter suaedae</name>
    <dbReference type="NCBI Taxonomy" id="2822140"/>
    <lineage>
        <taxon>Bacteria</taxon>
        <taxon>Bacillati</taxon>
        <taxon>Bacillota</taxon>
        <taxon>Bacilli</taxon>
        <taxon>Bacillales</taxon>
        <taxon>Bacillaceae</taxon>
        <taxon>Halalkalibacter</taxon>
    </lineage>
</organism>
<reference evidence="3" key="1">
    <citation type="submission" date="2021-03" db="EMBL/GenBank/DDBJ databases">
        <title>Bacillus suaedae sp. nov., isolated from Suaeda aralocaspica.</title>
        <authorList>
            <person name="Lei R.F.R."/>
        </authorList>
    </citation>
    <scope>NUCLEOTIDE SEQUENCE</scope>
    <source>
        <strain evidence="3">YZJH907-2</strain>
    </source>
</reference>
<sequence length="137" mass="15174">MFTKILLATDGSEHALRATTKAIEVAQCNPDSVIHIVLVVDDSKSEVLNNWNGLGAEEHRRERVLPSEEKVKEAGVQYEVEYLHGEPGPTIVKHANQNEFDIVVLGSRGRNRLQELVLGSVSHKVAKRSKCAVLIIK</sequence>
<dbReference type="Gene3D" id="3.40.50.620">
    <property type="entry name" value="HUPs"/>
    <property type="match status" value="1"/>
</dbReference>
<dbReference type="AlphaFoldDB" id="A0A941APS6"/>
<dbReference type="SUPFAM" id="SSF52402">
    <property type="entry name" value="Adenine nucleotide alpha hydrolases-like"/>
    <property type="match status" value="1"/>
</dbReference>